<reference evidence="2 3" key="1">
    <citation type="journal article" date="2018" name="Arch. Microbiol.">
        <title>New insights into the metabolic potential of the phototrophic purple bacterium Rhodopila globiformis DSM 161(T) from its draft genome sequence and evidence for a vanadium-dependent nitrogenase.</title>
        <authorList>
            <person name="Imhoff J.F."/>
            <person name="Rahn T."/>
            <person name="Kunzel S."/>
            <person name="Neulinger S.C."/>
        </authorList>
    </citation>
    <scope>NUCLEOTIDE SEQUENCE [LARGE SCALE GENOMIC DNA]</scope>
    <source>
        <strain evidence="2 3">DSM 16996</strain>
    </source>
</reference>
<dbReference type="Proteomes" id="UP000239089">
    <property type="component" value="Unassembled WGS sequence"/>
</dbReference>
<evidence type="ECO:0000313" key="2">
    <source>
        <dbReference type="EMBL" id="PPQ33524.1"/>
    </source>
</evidence>
<name>A0A2S6NG04_9HYPH</name>
<proteinExistence type="predicted"/>
<gene>
    <name evidence="2" type="ORF">CCR94_01330</name>
</gene>
<comment type="caution">
    <text evidence="2">The sequence shown here is derived from an EMBL/GenBank/DDBJ whole genome shotgun (WGS) entry which is preliminary data.</text>
</comment>
<dbReference type="AlphaFoldDB" id="A0A2S6NG04"/>
<feature type="region of interest" description="Disordered" evidence="1">
    <location>
        <begin position="1"/>
        <end position="31"/>
    </location>
</feature>
<sequence length="114" mass="12718">MAHRDKFGRTTFGRKSTRQDDTGETPAPIPIDLPLKLCRSAEAFSILDAADRAVCHIYFEDEPTRRQAMRLFTEAQARQISQTIARMLTDADGTGVRAGSSMIPFENLNAETDE</sequence>
<evidence type="ECO:0000256" key="1">
    <source>
        <dbReference type="SAM" id="MobiDB-lite"/>
    </source>
</evidence>
<keyword evidence="3" id="KW-1185">Reference proteome</keyword>
<dbReference type="EMBL" id="NHSJ01000018">
    <property type="protein sequence ID" value="PPQ33524.1"/>
    <property type="molecule type" value="Genomic_DNA"/>
</dbReference>
<organism evidence="2 3">
    <name type="scientific">Rhodoblastus sphagnicola</name>
    <dbReference type="NCBI Taxonomy" id="333368"/>
    <lineage>
        <taxon>Bacteria</taxon>
        <taxon>Pseudomonadati</taxon>
        <taxon>Pseudomonadota</taxon>
        <taxon>Alphaproteobacteria</taxon>
        <taxon>Hyphomicrobiales</taxon>
        <taxon>Rhodoblastaceae</taxon>
        <taxon>Rhodoblastus</taxon>
    </lineage>
</organism>
<dbReference type="RefSeq" id="WP_104506088.1">
    <property type="nucleotide sequence ID" value="NZ_JACIGC010000014.1"/>
</dbReference>
<accession>A0A2S6NG04</accession>
<dbReference type="OrthoDB" id="8005836at2"/>
<evidence type="ECO:0000313" key="3">
    <source>
        <dbReference type="Proteomes" id="UP000239089"/>
    </source>
</evidence>
<protein>
    <submittedName>
        <fullName evidence="2">Uncharacterized protein</fullName>
    </submittedName>
</protein>